<comment type="subcellular location">
    <subcellularLocation>
        <location evidence="1">Cell membrane</location>
        <topology evidence="1">Multi-pass membrane protein</topology>
    </subcellularLocation>
</comment>
<evidence type="ECO:0000256" key="5">
    <source>
        <dbReference type="ARBA" id="ARBA00023136"/>
    </source>
</evidence>
<feature type="domain" description="Integral membrane bound transporter" evidence="8">
    <location>
        <begin position="390"/>
        <end position="516"/>
    </location>
</feature>
<keyword evidence="2" id="KW-1003">Cell membrane</keyword>
<feature type="transmembrane region" description="Helical" evidence="7">
    <location>
        <begin position="466"/>
        <end position="491"/>
    </location>
</feature>
<feature type="transmembrane region" description="Helical" evidence="7">
    <location>
        <begin position="503"/>
        <end position="521"/>
    </location>
</feature>
<feature type="transmembrane region" description="Helical" evidence="7">
    <location>
        <begin position="74"/>
        <end position="96"/>
    </location>
</feature>
<protein>
    <submittedName>
        <fullName evidence="9">FUSC family protein</fullName>
    </submittedName>
</protein>
<comment type="similarity">
    <text evidence="6">Belongs to the YccS/YhfK family.</text>
</comment>
<keyword evidence="5 7" id="KW-0472">Membrane</keyword>
<dbReference type="InterPro" id="IPR049453">
    <property type="entry name" value="Memb_transporter_dom"/>
</dbReference>
<dbReference type="EMBL" id="BAAARV010000016">
    <property type="protein sequence ID" value="GAA2336624.1"/>
    <property type="molecule type" value="Genomic_DNA"/>
</dbReference>
<comment type="caution">
    <text evidence="9">The sequence shown here is derived from an EMBL/GenBank/DDBJ whole genome shotgun (WGS) entry which is preliminary data.</text>
</comment>
<evidence type="ECO:0000256" key="6">
    <source>
        <dbReference type="ARBA" id="ARBA00043993"/>
    </source>
</evidence>
<reference evidence="10" key="1">
    <citation type="journal article" date="2019" name="Int. J. Syst. Evol. Microbiol.">
        <title>The Global Catalogue of Microorganisms (GCM) 10K type strain sequencing project: providing services to taxonomists for standard genome sequencing and annotation.</title>
        <authorList>
            <consortium name="The Broad Institute Genomics Platform"/>
            <consortium name="The Broad Institute Genome Sequencing Center for Infectious Disease"/>
            <person name="Wu L."/>
            <person name="Ma J."/>
        </authorList>
    </citation>
    <scope>NUCLEOTIDE SEQUENCE [LARGE SCALE GENOMIC DNA]</scope>
    <source>
        <strain evidence="10">JCM 3272</strain>
    </source>
</reference>
<name>A0ABP5SR05_9ACTN</name>
<evidence type="ECO:0000256" key="2">
    <source>
        <dbReference type="ARBA" id="ARBA00022475"/>
    </source>
</evidence>
<dbReference type="Proteomes" id="UP001501444">
    <property type="component" value="Unassembled WGS sequence"/>
</dbReference>
<sequence>MGPIEWLRRRDADLAVLRRAARTAVVMPIAFAVAAWVIGDPVVATYAAFGSFAQLLFADFTGPPADRVRAQIGLGAAGAAFIALGTLVAPITWLAALTTAVLAFAVFFSGVVSSVLAGATTALLLPFILSSSLPGPPSAIPARLGGWLLATALAVVAILVLWPTPVRHPLRARIVEACHALADHIRAEVAATLGLPGGTPADIRAAAGRADEVIAALKHDFYGSPYRPTGLSTGARALVRLVDELIWLKRVLAARAAPGGERPCRVRFAAAAVLRDSAELLDPPEGDPERLHRALADLRAATHVVEDGPADDLQPGFRAQEIGFAVGAIGANVEIAVAADRRTLPQQLLGWQPSGIGGPLAAARERAAAHLEWHSVWLHNSVRAAVGLALAVLVARLTGVDHAFWVVLGALAVLRSNALNTGQTVLRAVLGTLIGIVAGGALVSLIGPDRVLSWAILPAAVLLAGLAPAVVSFAAGQAAFTIVLFVLFNLLEPTGWRVGIVRLEDVALGCGVSLAVGLLLWPRGAGRALNTALAEAYADSAAYLRAAVDYGVAAASPPGEAATRAAAAARRLDDAFRTYLGERGAKPVPMTDVSRLVGGVLGLRLAADAVLDLWSRAGVERGACADGRSYTAAGGVVSGWYDSMASALRGGGQVPDPLPALPLEPAPSARLMWTGGHLDAARRLQPDLVAPARAVAAA</sequence>
<dbReference type="Pfam" id="PF13515">
    <property type="entry name" value="FUSC_2"/>
    <property type="match status" value="1"/>
</dbReference>
<accession>A0ABP5SR05</accession>
<evidence type="ECO:0000256" key="7">
    <source>
        <dbReference type="SAM" id="Phobius"/>
    </source>
</evidence>
<feature type="transmembrane region" description="Helical" evidence="7">
    <location>
        <begin position="388"/>
        <end position="413"/>
    </location>
</feature>
<keyword evidence="4 7" id="KW-1133">Transmembrane helix</keyword>
<evidence type="ECO:0000256" key="3">
    <source>
        <dbReference type="ARBA" id="ARBA00022692"/>
    </source>
</evidence>
<feature type="transmembrane region" description="Helical" evidence="7">
    <location>
        <begin position="102"/>
        <end position="128"/>
    </location>
</feature>
<feature type="transmembrane region" description="Helical" evidence="7">
    <location>
        <begin position="425"/>
        <end position="446"/>
    </location>
</feature>
<evidence type="ECO:0000313" key="10">
    <source>
        <dbReference type="Proteomes" id="UP001501444"/>
    </source>
</evidence>
<evidence type="ECO:0000313" key="9">
    <source>
        <dbReference type="EMBL" id="GAA2336624.1"/>
    </source>
</evidence>
<keyword evidence="10" id="KW-1185">Reference proteome</keyword>
<gene>
    <name evidence="9" type="ORF">GCM10010170_017170</name>
</gene>
<evidence type="ECO:0000259" key="8">
    <source>
        <dbReference type="Pfam" id="PF13515"/>
    </source>
</evidence>
<feature type="transmembrane region" description="Helical" evidence="7">
    <location>
        <begin position="140"/>
        <end position="162"/>
    </location>
</feature>
<proteinExistence type="inferred from homology"/>
<keyword evidence="3 7" id="KW-0812">Transmembrane</keyword>
<dbReference type="PANTHER" id="PTHR30509">
    <property type="entry name" value="P-HYDROXYBENZOIC ACID EFFLUX PUMP SUBUNIT-RELATED"/>
    <property type="match status" value="1"/>
</dbReference>
<evidence type="ECO:0000256" key="1">
    <source>
        <dbReference type="ARBA" id="ARBA00004651"/>
    </source>
</evidence>
<dbReference type="PANTHER" id="PTHR30509:SF9">
    <property type="entry name" value="MULTIDRUG RESISTANCE PROTEIN MDTO"/>
    <property type="match status" value="1"/>
</dbReference>
<organism evidence="9 10">
    <name type="scientific">Dactylosporangium salmoneum</name>
    <dbReference type="NCBI Taxonomy" id="53361"/>
    <lineage>
        <taxon>Bacteria</taxon>
        <taxon>Bacillati</taxon>
        <taxon>Actinomycetota</taxon>
        <taxon>Actinomycetes</taxon>
        <taxon>Micromonosporales</taxon>
        <taxon>Micromonosporaceae</taxon>
        <taxon>Dactylosporangium</taxon>
    </lineage>
</organism>
<evidence type="ECO:0000256" key="4">
    <source>
        <dbReference type="ARBA" id="ARBA00022989"/>
    </source>
</evidence>
<dbReference type="RefSeq" id="WP_344611724.1">
    <property type="nucleotide sequence ID" value="NZ_BAAARV010000016.1"/>
</dbReference>